<proteinExistence type="predicted"/>
<dbReference type="InterPro" id="IPR057525">
    <property type="entry name" value="UTP20_C"/>
</dbReference>
<evidence type="ECO:0008006" key="8">
    <source>
        <dbReference type="Google" id="ProtNLM"/>
    </source>
</evidence>
<dbReference type="GO" id="GO:0032040">
    <property type="term" value="C:small-subunit processome"/>
    <property type="evidence" value="ECO:0007669"/>
    <property type="project" value="TreeGrafter"/>
</dbReference>
<dbReference type="EMBL" id="CAINUL010000002">
    <property type="protein sequence ID" value="CAD0107751.1"/>
    <property type="molecule type" value="Genomic_DNA"/>
</dbReference>
<dbReference type="GO" id="GO:0030686">
    <property type="term" value="C:90S preribosome"/>
    <property type="evidence" value="ECO:0007669"/>
    <property type="project" value="TreeGrafter"/>
</dbReference>
<evidence type="ECO:0000256" key="2">
    <source>
        <dbReference type="SAM" id="MobiDB-lite"/>
    </source>
</evidence>
<dbReference type="Gene3D" id="1.25.10.10">
    <property type="entry name" value="Leucine-rich Repeat Variant"/>
    <property type="match status" value="3"/>
</dbReference>
<evidence type="ECO:0000259" key="5">
    <source>
        <dbReference type="Pfam" id="PF23099"/>
    </source>
</evidence>
<dbReference type="OrthoDB" id="360653at2759"/>
<evidence type="ECO:0000256" key="1">
    <source>
        <dbReference type="PROSITE-ProRule" id="PRU00103"/>
    </source>
</evidence>
<dbReference type="SUPFAM" id="SSF48371">
    <property type="entry name" value="ARM repeat"/>
    <property type="match status" value="3"/>
</dbReference>
<feature type="compositionally biased region" description="Low complexity" evidence="2">
    <location>
        <begin position="14"/>
        <end position="23"/>
    </location>
</feature>
<evidence type="ECO:0000259" key="4">
    <source>
        <dbReference type="Pfam" id="PF20416"/>
    </source>
</evidence>
<dbReference type="Proteomes" id="UP000745764">
    <property type="component" value="Unassembled WGS sequence"/>
</dbReference>
<feature type="compositionally biased region" description="Acidic residues" evidence="2">
    <location>
        <begin position="2450"/>
        <end position="2475"/>
    </location>
</feature>
<feature type="compositionally biased region" description="Polar residues" evidence="2">
    <location>
        <begin position="1"/>
        <end position="13"/>
    </location>
</feature>
<feature type="region of interest" description="Disordered" evidence="2">
    <location>
        <begin position="1"/>
        <end position="40"/>
    </location>
</feature>
<feature type="compositionally biased region" description="Basic residues" evidence="2">
    <location>
        <begin position="24"/>
        <end position="39"/>
    </location>
</feature>
<organism evidence="6 7">
    <name type="scientific">Aureobasidium uvarum</name>
    <dbReference type="NCBI Taxonomy" id="2773716"/>
    <lineage>
        <taxon>Eukaryota</taxon>
        <taxon>Fungi</taxon>
        <taxon>Dikarya</taxon>
        <taxon>Ascomycota</taxon>
        <taxon>Pezizomycotina</taxon>
        <taxon>Dothideomycetes</taxon>
        <taxon>Dothideomycetidae</taxon>
        <taxon>Dothideales</taxon>
        <taxon>Saccotheciaceae</taxon>
        <taxon>Aureobasidium</taxon>
    </lineage>
</organism>
<protein>
    <recommendedName>
        <fullName evidence="8">HEAT repeat protein</fullName>
    </recommendedName>
</protein>
<dbReference type="InterPro" id="IPR016024">
    <property type="entry name" value="ARM-type_fold"/>
</dbReference>
<name>A0A9N8PP81_9PEZI</name>
<feature type="region of interest" description="Disordered" evidence="2">
    <location>
        <begin position="2436"/>
        <end position="2482"/>
    </location>
</feature>
<dbReference type="Pfam" id="PF23099">
    <property type="entry name" value="UTP20_C"/>
    <property type="match status" value="1"/>
</dbReference>
<sequence length="2948" mass="330620">MAGMSRNTASNGPKSAKTATKVVKTQRKTKSTPSSRRHHFEGFAQRISKMKIDPIRRTRRGVGAEGAHELEGESSYFRTALDEWKDLNLSENFSTFAKHVYNISDSLPMVIFHEEAIMDNLVTYITKGDVMSLEPLLALMSHFAHDLDVRFEKHFQRAVATVAHVAASNAEPEVVEWAFTCLAWLFKYLSRLLVPDLRPLYDLLSPYLGKQKQKPYVIRFAAEAMSFLVRKAGTTYHKSKEPLETIVEHMLNDFASNETASDDLYSQGLMTLFTESIKGVQGTLHSGGNTVLQCLTRFCFNANHSEFLKGRSLQILRGSLISVVHHTTPETFESVQEAIFEFTDPNDNDAVENLDAANTLLFTAASVRKGSRISDWPTYVKRVTTMIKKADKATKDIDSDTLTALLNTLAVVLNYGPFDAVLQELAILDTISRGKWIGHFLPFCNIFAELNQERFQSFVLPIFQKFIVNHWKENEMALCAMLPSLSRKNTFVKTPLQCPLEWQKVMLQRLKKAQGKSLLKDDETLHMSNGHLAVLRISQGDAETRKQIAASILHLLISAAKSSSTEIGGWDLFALGQGFQYISDEFSEGLQDKELAEALCSASTRCKKLVPYWTALNSVLQNADIAFTGDQMDSLIANLIECLKTPSHDLRLSGLRILQTIYEKRQQDVPELLTYALSIEDTPPSVQTARFISSQIRRLALGYPDVLSDTILAKAIPTYCFGLLHIHLAQAWEDSIAALKEMTEHGNAEEIITSTITQWLQGHADAEGDVLQPETTQDRSISHVSSDFECSNMNQIERDIEISESLFADLNQGIENQFKRDHVQTAAASLSERSQALRALNSMPQLAEKRSRLLVPVLLEWAGDESEAQEQEETGSTRHWGRKDQKAMLGVFAQFQNPRVLFKAIEVYQALLNLLTNGDNEIQKSTLKAILAWKTPSVIKYQEHLLNFLDDARFREEVSVFLRLEEEGDAIRSADCPELMPVLLRILYGKAVTRAGSASGKRGQQTRRKAIFVALARFPADIVGQFLSISLGSLATVEPIQNGELNQSAVDKFAVAPRKQVGLLNMLDDMVHTLGNRLDRYATKIADAVLLCLLKASKSHTVIDSDEELPIEDESQTSLDRAIRQAGFHCLIQVFSSCTEVSWHSYAKVVMSELVGPRLEKLPIETAQSVSAFLRLFSTWASSLATCHYLVEFFPQTLNAVADCLVVPSAKNEVKSFIIEHIIGRLLDTIQPRRSKDADMNIDTTEEQDQARASILGPRASLFVIRLGAVLRQSPPKDILDLSVLCVSRLAPLVTGVENIRDVVDVSIFLLGQPSKTVHFTTKRDLLQTLFHLIPGAELNKDEVRFNQVYSTLCPLFGYFKDRESRELLAAVVKQLADERKELSYVASLCEDLNSFSASRLDEPDFERRAIAFSTINEDKYSTFTAMQWQPLVYSMLYFIRDNDELAIRTSASYSLRRFIEVASVNGDFKNEEFKALTISGLHSGLQGGMRDPSELVRSEYLQVLAHMIKHFSSWDAVNDMASLLVEGDEEASFFNNILHIQQHRRLRALRRLSEEAHAGVISSNNVSLFFIPLLEHFIFDPAGDDGAHNLSAETINTVGALSGCLDWQLYRSTLRRFVSYIQSKQELQKIVLRIVSRVIDALDRASESIRNKNTSMEIDGEAEPTTNGTSALSPLAATLPSEEKLSNEINKQLLPPLTQFLHLKDESTVSLRVPVGVAVVKLIRVLPAAEHALRLPTVLMDLCHVLRSKAAEARDMTRKTLSEITGILGPSYFQFVIKELRSALQRGYQLHVMSFTMHSILVDNIASLEAGDLDHCINDIIAVVMDDIFGVAGQEKDAEEYISKMKEVKSSKSYDSAELIAKITTTSHLGDLIRPIQSLLLEKLDLKTVKKIDELLRRIGLGTSQNLSVKDRDILIFGYEIIQKVYAATAEAKTRPVMEDYKIRKYLIQMQSANKSGKKGATSSYIFKLTRFALDLVRAVLQKHDELKTPANLAGFLPILGDALIGGQEEVQMASVRLLTSVIRVPSPQIVSNGPVYAAEAVKILRAAPSTITELAQSSLKLISAILRDRPDIKIKENDMAYVLKRIKPDLEEPDRQGVIFNFLKAVVARKIIITEVYEVMDSVAAIMVTNQTRSARDLSRGVYFAFMMEYPQAGSRLNKQIAFLVQNLEYKYVEGRQSVLELLHLLLAKTQGDLVQELSSMLFVPLVMMMVNDDSPECREMAGALISKILDRADEERIKNFVALMRTWLEQDEQLLLRRIALQCWTIYIGHGKATAKETSFMFKQVSKLLDPEDVETEDWELLYYALQAFAKMAEMAPSTSLAPAAKASWTNIFKCLVFPHAWVKLSSARLIGLLFADMGNCASKTEEGLAALPLYTNSKMEVTTKELHELCAAGLRTLRFSNVSEQLVGQTVRNLIFLGRCYSADNVDWEHPTPFTRNGIAASSHAEEDEEQEDEEEDETADAEDEDGDEETTTSTPTTALHHLLSRLSALIRRDDGAPTASVLSVKTGALQAIASLCNILPSTHITPSLPSILTPIYLLTDASIAAPRLATEFLQKSYQDLKALATEVASLLQKKLGSTDYVIAMRGVQEKVRGKREERRRKRRIEAVSAPVKYAADKRRKHDITKAKRKEKSAEARDGMRSILLMPMSNHVLDPLLINHTHLYSLRVPLEALCLPWNSEARRKVLAKSKIAPLIEYHDSYRAWGPLSDAAKQEKNAVIYDILTREKKEMRRIDKGYPHKSLVWDVGSDDTKTFCTFTRFSRFEQIYHLRDHLSKTRLYMGIRIEQESQTRFDAVAPRNWAYYATLIRGHAAQLQESDHSVEKEAARLAASTATLNTNPHAISNHQTPTAATNQASIASELDIALDLAKSNRMWNVDHVIYIFGIKAQRTNQLSLLNTDFARHAVASIKLLHKQEGEVGYGWDRPTHAAILTAVVQHHDDWLFQ</sequence>
<feature type="domain" description="U3 small nucleolar RNA-associated protein 20 C-terminal" evidence="5">
    <location>
        <begin position="2558"/>
        <end position="2637"/>
    </location>
</feature>
<feature type="domain" description="U3 small nucleolar RNA-associated protein 20" evidence="4">
    <location>
        <begin position="1706"/>
        <end position="1923"/>
    </location>
</feature>
<dbReference type="InterPro" id="IPR011989">
    <property type="entry name" value="ARM-like"/>
</dbReference>
<evidence type="ECO:0000259" key="3">
    <source>
        <dbReference type="Pfam" id="PF07539"/>
    </source>
</evidence>
<evidence type="ECO:0000313" key="7">
    <source>
        <dbReference type="Proteomes" id="UP000745764"/>
    </source>
</evidence>
<accession>A0A9N8PP81</accession>
<comment type="caution">
    <text evidence="6">The sequence shown here is derived from an EMBL/GenBank/DDBJ whole genome shotgun (WGS) entry which is preliminary data.</text>
</comment>
<dbReference type="PANTHER" id="PTHR17695">
    <property type="entry name" value="SMALL SUBUNIT PROCESSOME COMPONENT 20 HOMOLOG"/>
    <property type="match status" value="1"/>
</dbReference>
<dbReference type="PROSITE" id="PS50077">
    <property type="entry name" value="HEAT_REPEAT"/>
    <property type="match status" value="1"/>
</dbReference>
<evidence type="ECO:0000313" key="6">
    <source>
        <dbReference type="EMBL" id="CAD0107751.1"/>
    </source>
</evidence>
<dbReference type="Pfam" id="PF20416">
    <property type="entry name" value="UTP20"/>
    <property type="match status" value="1"/>
</dbReference>
<dbReference type="PANTHER" id="PTHR17695:SF11">
    <property type="entry name" value="SMALL SUBUNIT PROCESSOME COMPONENT 20 HOMOLOG"/>
    <property type="match status" value="1"/>
</dbReference>
<dbReference type="InterPro" id="IPR011430">
    <property type="entry name" value="UTP20_N"/>
</dbReference>
<feature type="repeat" description="HEAT" evidence="1">
    <location>
        <begin position="2205"/>
        <end position="2243"/>
    </location>
</feature>
<dbReference type="InterPro" id="IPR021133">
    <property type="entry name" value="HEAT_type_2"/>
</dbReference>
<dbReference type="Pfam" id="PF07539">
    <property type="entry name" value="UTP20_N"/>
    <property type="match status" value="1"/>
</dbReference>
<reference evidence="6" key="1">
    <citation type="submission" date="2020-06" db="EMBL/GenBank/DDBJ databases">
        <authorList>
            <person name="Onetto C."/>
        </authorList>
    </citation>
    <scope>NUCLEOTIDE SEQUENCE</scope>
</reference>
<gene>
    <name evidence="6" type="ORF">AWRI4620_LOCUS2006</name>
</gene>
<dbReference type="InterPro" id="IPR052575">
    <property type="entry name" value="SSU_processome_comp_20"/>
</dbReference>
<keyword evidence="7" id="KW-1185">Reference proteome</keyword>
<dbReference type="InterPro" id="IPR046523">
    <property type="entry name" value="UTP20_dom"/>
</dbReference>
<feature type="domain" description="U3 small nucleolar RNA-associated protein 20 N-terminal" evidence="3">
    <location>
        <begin position="880"/>
        <end position="1493"/>
    </location>
</feature>